<feature type="compositionally biased region" description="Low complexity" evidence="1">
    <location>
        <begin position="30"/>
        <end position="40"/>
    </location>
</feature>
<reference evidence="3 4" key="2">
    <citation type="submission" date="2020-05" db="EMBL/GenBank/DDBJ databases">
        <authorList>
            <person name="Campoy J."/>
            <person name="Schneeberger K."/>
            <person name="Spophaly S."/>
        </authorList>
    </citation>
    <scope>NUCLEOTIDE SEQUENCE [LARGE SCALE GENOMIC DNA]</scope>
    <source>
        <strain evidence="3">PruArmRojPasFocal</strain>
    </source>
</reference>
<feature type="compositionally biased region" description="Polar residues" evidence="1">
    <location>
        <begin position="14"/>
        <end position="29"/>
    </location>
</feature>
<feature type="region of interest" description="Disordered" evidence="1">
    <location>
        <begin position="1"/>
        <end position="47"/>
    </location>
</feature>
<proteinExistence type="predicted"/>
<evidence type="ECO:0000313" key="4">
    <source>
        <dbReference type="Proteomes" id="UP000507222"/>
    </source>
</evidence>
<gene>
    <name evidence="2" type="ORF">CURHAP_LOCUS3443</name>
    <name evidence="3" type="ORF">ORAREDHAP_LOCUS3370</name>
</gene>
<reference evidence="5" key="1">
    <citation type="journal article" date="2020" name="Genome Biol.">
        <title>Gamete binning: chromosome-level and haplotype-resolved genome assembly enabled by high-throughput single-cell sequencing of gamete genomes.</title>
        <authorList>
            <person name="Campoy J.A."/>
            <person name="Sun H."/>
            <person name="Goel M."/>
            <person name="Jiao W.-B."/>
            <person name="Folz-Donahue K."/>
            <person name="Wang N."/>
            <person name="Rubio M."/>
            <person name="Liu C."/>
            <person name="Kukat C."/>
            <person name="Ruiz D."/>
            <person name="Huettel B."/>
            <person name="Schneeberger K."/>
        </authorList>
    </citation>
    <scope>NUCLEOTIDE SEQUENCE [LARGE SCALE GENOMIC DNA]</scope>
    <source>
        <strain evidence="5">cv. Rojo Pasion</strain>
    </source>
</reference>
<name>A0A6J5W2A5_PRUAR</name>
<evidence type="ECO:0000313" key="5">
    <source>
        <dbReference type="Proteomes" id="UP000507245"/>
    </source>
</evidence>
<evidence type="ECO:0000313" key="3">
    <source>
        <dbReference type="EMBL" id="CAB4293935.1"/>
    </source>
</evidence>
<dbReference type="EMBL" id="CAEKKB010000001">
    <property type="protein sequence ID" value="CAB4293935.1"/>
    <property type="molecule type" value="Genomic_DNA"/>
</dbReference>
<dbReference type="EMBL" id="CAEKDK010000001">
    <property type="protein sequence ID" value="CAB4263309.1"/>
    <property type="molecule type" value="Genomic_DNA"/>
</dbReference>
<dbReference type="AlphaFoldDB" id="A0A6J5W2A5"/>
<organism evidence="3 5">
    <name type="scientific">Prunus armeniaca</name>
    <name type="common">Apricot</name>
    <name type="synonym">Armeniaca vulgaris</name>
    <dbReference type="NCBI Taxonomy" id="36596"/>
    <lineage>
        <taxon>Eukaryota</taxon>
        <taxon>Viridiplantae</taxon>
        <taxon>Streptophyta</taxon>
        <taxon>Embryophyta</taxon>
        <taxon>Tracheophyta</taxon>
        <taxon>Spermatophyta</taxon>
        <taxon>Magnoliopsida</taxon>
        <taxon>eudicotyledons</taxon>
        <taxon>Gunneridae</taxon>
        <taxon>Pentapetalae</taxon>
        <taxon>rosids</taxon>
        <taxon>fabids</taxon>
        <taxon>Rosales</taxon>
        <taxon>Rosaceae</taxon>
        <taxon>Amygdaloideae</taxon>
        <taxon>Amygdaleae</taxon>
        <taxon>Prunus</taxon>
    </lineage>
</organism>
<sequence>MITGDTIEGRNAGRGQTSHSVGHSKTSKSQILRQQQQLHQLQRRRRKEAFLATTSGQELAAYKADPRVRAEEQQAQNRDRWLKNRLMTRERLSLLDFIFGGQVAAARSGISRWKTIGRPSVSTLH</sequence>
<protein>
    <submittedName>
        <fullName evidence="3">Uncharacterized protein</fullName>
    </submittedName>
</protein>
<dbReference type="Proteomes" id="UP000507222">
    <property type="component" value="Unassembled WGS sequence"/>
</dbReference>
<keyword evidence="5" id="KW-1185">Reference proteome</keyword>
<accession>A0A6J5W2A5</accession>
<evidence type="ECO:0000256" key="1">
    <source>
        <dbReference type="SAM" id="MobiDB-lite"/>
    </source>
</evidence>
<evidence type="ECO:0000313" key="2">
    <source>
        <dbReference type="EMBL" id="CAB4263309.1"/>
    </source>
</evidence>
<dbReference type="Proteomes" id="UP000507245">
    <property type="component" value="Unassembled WGS sequence"/>
</dbReference>